<name>A0A7S1M762_NEODS</name>
<dbReference type="PANTHER" id="PTHR48043:SF145">
    <property type="entry name" value="FI06409P-RELATED"/>
    <property type="match status" value="1"/>
</dbReference>
<evidence type="ECO:0000313" key="4">
    <source>
        <dbReference type="EMBL" id="CAD9123255.1"/>
    </source>
</evidence>
<dbReference type="SUPFAM" id="SSF53756">
    <property type="entry name" value="UDP-Glycosyltransferase/glycogen phosphorylase"/>
    <property type="match status" value="1"/>
</dbReference>
<dbReference type="Pfam" id="PF00201">
    <property type="entry name" value="UDPGT"/>
    <property type="match status" value="1"/>
</dbReference>
<feature type="signal peptide" evidence="3">
    <location>
        <begin position="1"/>
        <end position="24"/>
    </location>
</feature>
<gene>
    <name evidence="4" type="ORF">NDES1114_LOCUS18499</name>
</gene>
<proteinExistence type="predicted"/>
<sequence length="611" mass="66477">MATPRRPILACAVACVLCATLTLASAPQEDNPLRDRAVALDAASTIAAAAAEKRATFDSIARFPRIRPDSYAPEGAFPPAPERHHIVLATIPMYGHFMPIKALGEALLRRGHDVTVMTEKPHWCETPLERKFGCVQLPPSGVFAADTMTRMTQESSYESSYLECIEEMANHHENASKVFIDTIRAIHANKPVTGVISDASTIAGFDAALAIGVPVVTSFPVQLHYAIEPLASLPAPGAGNSRWMSYPNRVLNFAIKALLAPPMALAFYYRLNRVREANGIPPFKNVHDVQGLYGPVLAPTVWGHDMPHAICPNVFPLGTLVPAHEHVPMEPELAEMLASHRCATNGTLYVNFGTLTQLTDRLRDALIEVVTAPTFQSCVVWKPNPRHVDHVSAALQAALGKSRVFVAKYLNNPPAIMAHRNVWLFITHCGDTSVGEAMEAGVPLAGIPQFADQPDVCQRITEGGFGVDLGHKSHVTAAQLSAGIEGILNNATRRAQMRAAYAKTRASRRYLGGPQRGAQIVEAHLDFRLGDQLTCAHIDPVRLGTVDAVTGAVDTRLWVQAWAVARTHNLDSLMLFSVLPTYFGLKGLSLAWRRLRRTLFPSAASSKLKQE</sequence>
<evidence type="ECO:0000256" key="1">
    <source>
        <dbReference type="ARBA" id="ARBA00022676"/>
    </source>
</evidence>
<reference evidence="4" key="1">
    <citation type="submission" date="2021-01" db="EMBL/GenBank/DDBJ databases">
        <authorList>
            <person name="Corre E."/>
            <person name="Pelletier E."/>
            <person name="Niang G."/>
            <person name="Scheremetjew M."/>
            <person name="Finn R."/>
            <person name="Kale V."/>
            <person name="Holt S."/>
            <person name="Cochrane G."/>
            <person name="Meng A."/>
            <person name="Brown T."/>
            <person name="Cohen L."/>
        </authorList>
    </citation>
    <scope>NUCLEOTIDE SEQUENCE</scope>
    <source>
        <strain evidence="4">CCAP 1951/1</strain>
    </source>
</reference>
<dbReference type="InterPro" id="IPR002213">
    <property type="entry name" value="UDP_glucos_trans"/>
</dbReference>
<keyword evidence="2" id="KW-0808">Transferase</keyword>
<dbReference type="CDD" id="cd03784">
    <property type="entry name" value="GT1_Gtf-like"/>
    <property type="match status" value="1"/>
</dbReference>
<dbReference type="EMBL" id="HBGF01027918">
    <property type="protein sequence ID" value="CAD9123255.1"/>
    <property type="molecule type" value="Transcribed_RNA"/>
</dbReference>
<dbReference type="AlphaFoldDB" id="A0A7S1M762"/>
<organism evidence="4">
    <name type="scientific">Neobodo designis</name>
    <name type="common">Flagellated protozoan</name>
    <name type="synonym">Bodo designis</name>
    <dbReference type="NCBI Taxonomy" id="312471"/>
    <lineage>
        <taxon>Eukaryota</taxon>
        <taxon>Discoba</taxon>
        <taxon>Euglenozoa</taxon>
        <taxon>Kinetoplastea</taxon>
        <taxon>Metakinetoplastina</taxon>
        <taxon>Neobodonida</taxon>
        <taxon>Neobodo</taxon>
    </lineage>
</organism>
<protein>
    <recommendedName>
        <fullName evidence="5">UDP-glycosyltransferases domain-containing protein</fullName>
    </recommendedName>
</protein>
<evidence type="ECO:0000256" key="2">
    <source>
        <dbReference type="ARBA" id="ARBA00022679"/>
    </source>
</evidence>
<keyword evidence="1" id="KW-0328">Glycosyltransferase</keyword>
<accession>A0A7S1M762</accession>
<feature type="chain" id="PRO_5031057964" description="UDP-glycosyltransferases domain-containing protein" evidence="3">
    <location>
        <begin position="25"/>
        <end position="611"/>
    </location>
</feature>
<evidence type="ECO:0008006" key="5">
    <source>
        <dbReference type="Google" id="ProtNLM"/>
    </source>
</evidence>
<dbReference type="Gene3D" id="3.40.50.2000">
    <property type="entry name" value="Glycogen Phosphorylase B"/>
    <property type="match status" value="2"/>
</dbReference>
<dbReference type="PANTHER" id="PTHR48043">
    <property type="entry name" value="EG:EG0003.4 PROTEIN-RELATED"/>
    <property type="match status" value="1"/>
</dbReference>
<dbReference type="InterPro" id="IPR050271">
    <property type="entry name" value="UDP-glycosyltransferase"/>
</dbReference>
<dbReference type="GO" id="GO:0008194">
    <property type="term" value="F:UDP-glycosyltransferase activity"/>
    <property type="evidence" value="ECO:0007669"/>
    <property type="project" value="InterPro"/>
</dbReference>
<keyword evidence="3" id="KW-0732">Signal</keyword>
<evidence type="ECO:0000256" key="3">
    <source>
        <dbReference type="SAM" id="SignalP"/>
    </source>
</evidence>